<gene>
    <name evidence="2" type="ORF">F503_03593</name>
</gene>
<feature type="region of interest" description="Disordered" evidence="1">
    <location>
        <begin position="1"/>
        <end position="68"/>
    </location>
</feature>
<feature type="compositionally biased region" description="Low complexity" evidence="1">
    <location>
        <begin position="34"/>
        <end position="49"/>
    </location>
</feature>
<dbReference type="OrthoDB" id="10410101at2759"/>
<dbReference type="EMBL" id="KE148160">
    <property type="protein sequence ID" value="EPE04531.1"/>
    <property type="molecule type" value="Genomic_DNA"/>
</dbReference>
<feature type="compositionally biased region" description="Low complexity" evidence="1">
    <location>
        <begin position="16"/>
        <end position="27"/>
    </location>
</feature>
<protein>
    <submittedName>
        <fullName evidence="2">Uncharacterized protein</fullName>
    </submittedName>
</protein>
<evidence type="ECO:0000313" key="3">
    <source>
        <dbReference type="Proteomes" id="UP000016923"/>
    </source>
</evidence>
<sequence length="341" mass="37478">MTINWTAEGTPLSGPAASAHTSTSTTADYPHIVHSSSHNSTHSSTHNSTLEVAHEVSHEDANEDAHEAPSPPLLPVHIFKLAYAMALAGRFIFELEHFLDTVRRDTGVPVSVRPPTDTAAYDTYRDTCVLAQGFYQVSTKELPLHQRIDRIWLACRTFFFRGMITTVDGHGIPSDPSAPPEPVHDESGLQSTFSAADIPSLLAARCNIHLPSVASDSEYFLWASAGCVLGKHCVNVTELPFKTMGVADMTDAVAQMEARLQRQDRLSAASSSSSSSSPSASSAPRKRVWCPVMMHGPPDKIIVELCRRLELKEQQYRVLLHKFCHFEEEERRMEADAASDA</sequence>
<dbReference type="AlphaFoldDB" id="S3BYG9"/>
<dbReference type="eggNOG" id="ENOG502RKZA">
    <property type="taxonomic scope" value="Eukaryota"/>
</dbReference>
<proteinExistence type="predicted"/>
<dbReference type="HOGENOM" id="CLU_814075_0_0_1"/>
<evidence type="ECO:0000256" key="1">
    <source>
        <dbReference type="SAM" id="MobiDB-lite"/>
    </source>
</evidence>
<feature type="compositionally biased region" description="Basic and acidic residues" evidence="1">
    <location>
        <begin position="52"/>
        <end position="67"/>
    </location>
</feature>
<feature type="compositionally biased region" description="Low complexity" evidence="1">
    <location>
        <begin position="267"/>
        <end position="283"/>
    </location>
</feature>
<reference evidence="2 3" key="1">
    <citation type="journal article" date="2013" name="BMC Genomics">
        <title>The genome and transcriptome of the pine saprophyte Ophiostoma piceae, and a comparison with the bark beetle-associated pine pathogen Grosmannia clavigera.</title>
        <authorList>
            <person name="Haridas S."/>
            <person name="Wang Y."/>
            <person name="Lim L."/>
            <person name="Massoumi Alamouti S."/>
            <person name="Jackman S."/>
            <person name="Docking R."/>
            <person name="Robertson G."/>
            <person name="Birol I."/>
            <person name="Bohlmann J."/>
            <person name="Breuil C."/>
        </authorList>
    </citation>
    <scope>NUCLEOTIDE SEQUENCE [LARGE SCALE GENOMIC DNA]</scope>
    <source>
        <strain evidence="2 3">UAMH 11346</strain>
    </source>
</reference>
<evidence type="ECO:0000313" key="2">
    <source>
        <dbReference type="EMBL" id="EPE04531.1"/>
    </source>
</evidence>
<accession>S3BYG9</accession>
<name>S3BYG9_OPHP1</name>
<dbReference type="Proteomes" id="UP000016923">
    <property type="component" value="Unassembled WGS sequence"/>
</dbReference>
<feature type="region of interest" description="Disordered" evidence="1">
    <location>
        <begin position="261"/>
        <end position="283"/>
    </location>
</feature>
<keyword evidence="3" id="KW-1185">Reference proteome</keyword>
<dbReference type="VEuPathDB" id="FungiDB:F503_03593"/>
<organism evidence="2 3">
    <name type="scientific">Ophiostoma piceae (strain UAMH 11346)</name>
    <name type="common">Sap stain fungus</name>
    <dbReference type="NCBI Taxonomy" id="1262450"/>
    <lineage>
        <taxon>Eukaryota</taxon>
        <taxon>Fungi</taxon>
        <taxon>Dikarya</taxon>
        <taxon>Ascomycota</taxon>
        <taxon>Pezizomycotina</taxon>
        <taxon>Sordariomycetes</taxon>
        <taxon>Sordariomycetidae</taxon>
        <taxon>Ophiostomatales</taxon>
        <taxon>Ophiostomataceae</taxon>
        <taxon>Ophiostoma</taxon>
    </lineage>
</organism>